<reference evidence="2" key="1">
    <citation type="submission" date="2018-06" db="EMBL/GenBank/DDBJ databases">
        <title>Description of Blautia argi sp. nov., a new anaerobic isolated from dog feces.</title>
        <authorList>
            <person name="Chang Y.-H."/>
            <person name="Paek J."/>
            <person name="Shin Y."/>
        </authorList>
    </citation>
    <scope>NUCLEOTIDE SEQUENCE [LARGE SCALE GENOMIC DNA]</scope>
    <source>
        <strain evidence="2">KCTC 15426</strain>
    </source>
</reference>
<proteinExistence type="predicted"/>
<dbReference type="AlphaFoldDB" id="A0A2Z4UB30"/>
<dbReference type="RefSeq" id="WP_111919525.1">
    <property type="nucleotide sequence ID" value="NZ_CP030280.1"/>
</dbReference>
<keyword evidence="2" id="KW-1185">Reference proteome</keyword>
<sequence>MYTLIRKEEKINKRYEHIFYLEENPQILGYTNYRDTTEKYEWKVAGEHLWEWKQINRNYRMLDYIPIINTVKAFCLELKYKICKDGEKIGEAFFYGFSKNKNERDFFVVNGKKYFCCQGNTDFIRPFKKYEWTIENMEHQVVVKIEKTSNKSIYRIEKLDPELEIELVIFPIMHMDMAVFSREGRGPVTAG</sequence>
<organism evidence="1 2">
    <name type="scientific">Blautia argi</name>
    <dbReference type="NCBI Taxonomy" id="1912897"/>
    <lineage>
        <taxon>Bacteria</taxon>
        <taxon>Bacillati</taxon>
        <taxon>Bacillota</taxon>
        <taxon>Clostridia</taxon>
        <taxon>Lachnospirales</taxon>
        <taxon>Lachnospiraceae</taxon>
        <taxon>Blautia</taxon>
    </lineage>
</organism>
<protein>
    <submittedName>
        <fullName evidence="1">Uncharacterized protein</fullName>
    </submittedName>
</protein>
<gene>
    <name evidence="1" type="ORF">DQQ01_07605</name>
</gene>
<evidence type="ECO:0000313" key="2">
    <source>
        <dbReference type="Proteomes" id="UP000250003"/>
    </source>
</evidence>
<dbReference type="Proteomes" id="UP000250003">
    <property type="component" value="Chromosome"/>
</dbReference>
<dbReference type="KEGG" id="blau:DQQ01_07605"/>
<name>A0A2Z4UB30_9FIRM</name>
<evidence type="ECO:0000313" key="1">
    <source>
        <dbReference type="EMBL" id="AWY98029.1"/>
    </source>
</evidence>
<accession>A0A2Z4UB30</accession>
<dbReference type="OrthoDB" id="2044275at2"/>
<dbReference type="EMBL" id="CP030280">
    <property type="protein sequence ID" value="AWY98029.1"/>
    <property type="molecule type" value="Genomic_DNA"/>
</dbReference>